<dbReference type="Gene3D" id="1.20.1280.50">
    <property type="match status" value="1"/>
</dbReference>
<dbReference type="SUPFAM" id="SSF81383">
    <property type="entry name" value="F-box domain"/>
    <property type="match status" value="1"/>
</dbReference>
<reference evidence="2" key="1">
    <citation type="journal article" date="2016" name="Genome Announc.">
        <title>Draft genome sequences of fungus Aspergillus calidoustus.</title>
        <authorList>
            <person name="Horn F."/>
            <person name="Linde J."/>
            <person name="Mattern D.J."/>
            <person name="Walther G."/>
            <person name="Guthke R."/>
            <person name="Scherlach K."/>
            <person name="Martin K."/>
            <person name="Brakhage A.A."/>
            <person name="Petzke L."/>
            <person name="Valiante V."/>
        </authorList>
    </citation>
    <scope>NUCLEOTIDE SEQUENCE [LARGE SCALE GENOMIC DNA]</scope>
    <source>
        <strain evidence="2">SF006504</strain>
    </source>
</reference>
<protein>
    <submittedName>
        <fullName evidence="1">Uncharacterized protein</fullName>
    </submittedName>
</protein>
<accession>A0A0U5GKH8</accession>
<sequence length="475" mass="54944">MSSQDPFQRFSFETAGHIMHYLDPQTVIRSERVSKGWRDFIRAWIVSSGFSNSFHEHLKNTTREPVKRVRKFKELAAVAANLEYGKPTSVRKIEARDGLLVEGNYAVWRSGGDFHWQRLDFKEDGSLFPVQKLHCEPLAHRCRSFLLNVYGYLVIERRELLPSYPNMSIDVYPLEEDRKLHTLNEPEGLDPRITGVPLALGARRIYFRLGNAIQAYDLFTGAQLYTAQFTGNSHSSPGRPFAIYWDHYTRDFALLHDGQQELLPVLWNRVVHIIKGEEGTLVQDITVDSWRFPYIIVAPSQKEFAVVSVRNEPKIAMEIRMQRFSRGPDGLFAESLQSTEHVFLDFRYTGHNIVAMDPFRHLVAIPSVARGIPEISRLVSGNFESVFIPDDPNDTRAIEALCRDTVNEITLPPKYAHHKKRRPIVPNDKYRESEMRFVDGDRLLYRTTHCGRKPDAYYLFDFRLRMRGNSSPLSK</sequence>
<gene>
    <name evidence="1" type="ORF">ASPCAL14933</name>
</gene>
<evidence type="ECO:0000313" key="2">
    <source>
        <dbReference type="Proteomes" id="UP000054771"/>
    </source>
</evidence>
<keyword evidence="2" id="KW-1185">Reference proteome</keyword>
<dbReference type="InterPro" id="IPR036047">
    <property type="entry name" value="F-box-like_dom_sf"/>
</dbReference>
<dbReference type="EMBL" id="CDMC01000032">
    <property type="protein sequence ID" value="CEL11837.1"/>
    <property type="molecule type" value="Genomic_DNA"/>
</dbReference>
<name>A0A0U5GKH8_ASPCI</name>
<dbReference type="AlphaFoldDB" id="A0A0U5GKH8"/>
<dbReference type="OrthoDB" id="4182504at2759"/>
<organism evidence="1 2">
    <name type="scientific">Aspergillus calidoustus</name>
    <dbReference type="NCBI Taxonomy" id="454130"/>
    <lineage>
        <taxon>Eukaryota</taxon>
        <taxon>Fungi</taxon>
        <taxon>Dikarya</taxon>
        <taxon>Ascomycota</taxon>
        <taxon>Pezizomycotina</taxon>
        <taxon>Eurotiomycetes</taxon>
        <taxon>Eurotiomycetidae</taxon>
        <taxon>Eurotiales</taxon>
        <taxon>Aspergillaceae</taxon>
        <taxon>Aspergillus</taxon>
        <taxon>Aspergillus subgen. Nidulantes</taxon>
    </lineage>
</organism>
<evidence type="ECO:0000313" key="1">
    <source>
        <dbReference type="EMBL" id="CEL11837.1"/>
    </source>
</evidence>
<dbReference type="Proteomes" id="UP000054771">
    <property type="component" value="Unassembled WGS sequence"/>
</dbReference>
<proteinExistence type="predicted"/>